<evidence type="ECO:0008006" key="3">
    <source>
        <dbReference type="Google" id="ProtNLM"/>
    </source>
</evidence>
<proteinExistence type="predicted"/>
<dbReference type="AlphaFoldDB" id="W4LYD8"/>
<keyword evidence="2" id="KW-1185">Reference proteome</keyword>
<dbReference type="Proteomes" id="UP000019140">
    <property type="component" value="Unassembled WGS sequence"/>
</dbReference>
<feature type="non-terminal residue" evidence="1">
    <location>
        <position position="1"/>
    </location>
</feature>
<name>W4LYD8_9BACT</name>
<accession>W4LYD8</accession>
<sequence>LFEGDTAFRPLDWLLAISPAFNINHLDVRERGIVNPDVRDGTERTRTDIALQEAFFEYHLANVSKRYDFVSIKLGIQLFNSDFRSLMFNDTNLASRLFGTLANNRFQYNLTFFNMLEKDTNSELNTFGMRDQQIAIANLYWQDFIWLGYTAQFSIHYNRDEATRHFDDNDFLVRPDPSGSFTPHEINVVYMGWTSDGHIGRLNVTHALYWALGHDDHNPLAGRSVDINAQMVALELSVDFDWLRPKLSFLWTSGDRDPEDGTATGFDTILDRPNFAGGGFSFWNRQGVRLLGVGLNQRESLIPNLRSSKIEGQVNFVNPGLLLFHAGLDIEVTPKLRSFFNASYLRFANPEPVEVFLQQPGIGHDIGFDISVGVFYRPLLNNNIVITGGVAAFVPGQGFENALTSGVLYQGFVNLNLTF</sequence>
<evidence type="ECO:0000313" key="2">
    <source>
        <dbReference type="Proteomes" id="UP000019140"/>
    </source>
</evidence>
<evidence type="ECO:0000313" key="1">
    <source>
        <dbReference type="EMBL" id="ETX03119.1"/>
    </source>
</evidence>
<reference evidence="1 2" key="1">
    <citation type="journal article" date="2014" name="Nature">
        <title>An environmental bacterial taxon with a large and distinct metabolic repertoire.</title>
        <authorList>
            <person name="Wilson M.C."/>
            <person name="Mori T."/>
            <person name="Ruckert C."/>
            <person name="Uria A.R."/>
            <person name="Helf M.J."/>
            <person name="Takada K."/>
            <person name="Gernert C."/>
            <person name="Steffens U.A."/>
            <person name="Heycke N."/>
            <person name="Schmitt S."/>
            <person name="Rinke C."/>
            <person name="Helfrich E.J."/>
            <person name="Brachmann A.O."/>
            <person name="Gurgui C."/>
            <person name="Wakimoto T."/>
            <person name="Kracht M."/>
            <person name="Crusemann M."/>
            <person name="Hentschel U."/>
            <person name="Abe I."/>
            <person name="Matsunaga S."/>
            <person name="Kalinowski J."/>
            <person name="Takeyama H."/>
            <person name="Piel J."/>
        </authorList>
    </citation>
    <scope>NUCLEOTIDE SEQUENCE [LARGE SCALE GENOMIC DNA]</scope>
    <source>
        <strain evidence="2">TSY2</strain>
    </source>
</reference>
<comment type="caution">
    <text evidence="1">The sequence shown here is derived from an EMBL/GenBank/DDBJ whole genome shotgun (WGS) entry which is preliminary data.</text>
</comment>
<protein>
    <recommendedName>
        <fullName evidence="3">Alginate export domain-containing protein</fullName>
    </recommendedName>
</protein>
<dbReference type="EMBL" id="AZHX01001461">
    <property type="protein sequence ID" value="ETX03119.1"/>
    <property type="molecule type" value="Genomic_DNA"/>
</dbReference>
<gene>
    <name evidence="1" type="ORF">ETSY2_34110</name>
</gene>
<organism evidence="1 2">
    <name type="scientific">Candidatus Entotheonella gemina</name>
    <dbReference type="NCBI Taxonomy" id="1429439"/>
    <lineage>
        <taxon>Bacteria</taxon>
        <taxon>Pseudomonadati</taxon>
        <taxon>Nitrospinota/Tectimicrobiota group</taxon>
        <taxon>Candidatus Tectimicrobiota</taxon>
        <taxon>Candidatus Entotheonellia</taxon>
        <taxon>Candidatus Entotheonellales</taxon>
        <taxon>Candidatus Entotheonellaceae</taxon>
        <taxon>Candidatus Entotheonella</taxon>
    </lineage>
</organism>
<dbReference type="HOGENOM" id="CLU_028673_0_0_7"/>